<dbReference type="Gene3D" id="3.40.50.1480">
    <property type="entry name" value="Adenosylhomocysteinase-like"/>
    <property type="match status" value="1"/>
</dbReference>
<dbReference type="PANTHER" id="PTHR23420">
    <property type="entry name" value="ADENOSYLHOMOCYSTEINASE"/>
    <property type="match status" value="1"/>
</dbReference>
<dbReference type="InterPro" id="IPR015878">
    <property type="entry name" value="Ado_hCys_hydrolase_NAD-bd"/>
</dbReference>
<evidence type="ECO:0000259" key="5">
    <source>
        <dbReference type="SMART" id="SM00997"/>
    </source>
</evidence>
<dbReference type="PANTHER" id="PTHR23420:SF0">
    <property type="entry name" value="ADENOSYLHOMOCYSTEINASE"/>
    <property type="match status" value="1"/>
</dbReference>
<dbReference type="GO" id="GO:0004013">
    <property type="term" value="F:adenosylhomocysteinase activity"/>
    <property type="evidence" value="ECO:0007669"/>
    <property type="project" value="TreeGrafter"/>
</dbReference>
<dbReference type="InterPro" id="IPR042172">
    <property type="entry name" value="Adenosylhomocyst_ase-like_sf"/>
</dbReference>
<accession>A0A6J6QLG5</accession>
<comment type="cofactor">
    <cofactor evidence="1">
        <name>NAD(+)</name>
        <dbReference type="ChEBI" id="CHEBI:57540"/>
    </cofactor>
</comment>
<keyword evidence="4" id="KW-0520">NAD</keyword>
<dbReference type="GO" id="GO:0006730">
    <property type="term" value="P:one-carbon metabolic process"/>
    <property type="evidence" value="ECO:0007669"/>
    <property type="project" value="UniProtKB-KW"/>
</dbReference>
<evidence type="ECO:0000256" key="2">
    <source>
        <dbReference type="ARBA" id="ARBA00007122"/>
    </source>
</evidence>
<dbReference type="AlphaFoldDB" id="A0A6J6QLG5"/>
<dbReference type="SUPFAM" id="SSF51735">
    <property type="entry name" value="NAD(P)-binding Rossmann-fold domains"/>
    <property type="match status" value="1"/>
</dbReference>
<sequence>MSLVADPGLADEGAARIAWTRANMPLLAALKDEFAAEQPFAGRKLGVCIHVEPKTAVLVEVLRAGGCELAITGSPATTDDGTAAFLAAQDGVTVFALKADDMAAHLAHIERVLDTEPSFLLDNGADLISSAVRRGLTIEFATEETTSGGNRLKAEMQGHVPFPVVVIDDSPLKRLIENQYGVGPTVVEGFMRATNLLVPATTFAVIGYGACGRGTARALRADGATVIAVEIDPVKSLEAAFDGMRVMELDAALAAADVVIMVTGSTGILRERELGLLRDGALIANAGHFSEIEVPGSWTRRPLTGLVEEVERPGGGVFRVLGRGEMLNLTAATGNQIQVMDLGFALQAHSLRALARDPGAFALGPQPVPKAIDDIIGRDMLASLSATRGV</sequence>
<dbReference type="InterPro" id="IPR000043">
    <property type="entry name" value="Adenosylhomocysteinase-like"/>
</dbReference>
<dbReference type="GO" id="GO:0005829">
    <property type="term" value="C:cytosol"/>
    <property type="evidence" value="ECO:0007669"/>
    <property type="project" value="TreeGrafter"/>
</dbReference>
<dbReference type="EMBL" id="CAEZXP010000012">
    <property type="protein sequence ID" value="CAB4711452.1"/>
    <property type="molecule type" value="Genomic_DNA"/>
</dbReference>
<evidence type="ECO:0000313" key="6">
    <source>
        <dbReference type="EMBL" id="CAB4711452.1"/>
    </source>
</evidence>
<dbReference type="SMART" id="SM00996">
    <property type="entry name" value="AdoHcyase"/>
    <property type="match status" value="1"/>
</dbReference>
<dbReference type="Gene3D" id="3.40.50.720">
    <property type="entry name" value="NAD(P)-binding Rossmann-like Domain"/>
    <property type="match status" value="1"/>
</dbReference>
<dbReference type="Pfam" id="PF05221">
    <property type="entry name" value="AdoHcyase"/>
    <property type="match status" value="1"/>
</dbReference>
<organism evidence="6">
    <name type="scientific">freshwater metagenome</name>
    <dbReference type="NCBI Taxonomy" id="449393"/>
    <lineage>
        <taxon>unclassified sequences</taxon>
        <taxon>metagenomes</taxon>
        <taxon>ecological metagenomes</taxon>
    </lineage>
</organism>
<dbReference type="SMART" id="SM00997">
    <property type="entry name" value="AdoHcyase_NAD"/>
    <property type="match status" value="1"/>
</dbReference>
<evidence type="ECO:0000256" key="1">
    <source>
        <dbReference type="ARBA" id="ARBA00001911"/>
    </source>
</evidence>
<comment type="similarity">
    <text evidence="2">Belongs to the adenosylhomocysteinase family.</text>
</comment>
<dbReference type="GO" id="GO:0033353">
    <property type="term" value="P:S-adenosylmethionine cycle"/>
    <property type="evidence" value="ECO:0007669"/>
    <property type="project" value="TreeGrafter"/>
</dbReference>
<dbReference type="Pfam" id="PF00670">
    <property type="entry name" value="AdoHcyase_NAD"/>
    <property type="match status" value="1"/>
</dbReference>
<proteinExistence type="inferred from homology"/>
<evidence type="ECO:0000256" key="3">
    <source>
        <dbReference type="ARBA" id="ARBA00022563"/>
    </source>
</evidence>
<evidence type="ECO:0000256" key="4">
    <source>
        <dbReference type="ARBA" id="ARBA00023027"/>
    </source>
</evidence>
<feature type="domain" description="S-adenosyl-L-homocysteine hydrolase NAD binding" evidence="5">
    <location>
        <begin position="178"/>
        <end position="334"/>
    </location>
</feature>
<reference evidence="6" key="1">
    <citation type="submission" date="2020-05" db="EMBL/GenBank/DDBJ databases">
        <authorList>
            <person name="Chiriac C."/>
            <person name="Salcher M."/>
            <person name="Ghai R."/>
            <person name="Kavagutti S V."/>
        </authorList>
    </citation>
    <scope>NUCLEOTIDE SEQUENCE</scope>
</reference>
<keyword evidence="3" id="KW-0554">One-carbon metabolism</keyword>
<dbReference type="NCBIfam" id="NF004005">
    <property type="entry name" value="PRK05476.2-3"/>
    <property type="match status" value="1"/>
</dbReference>
<dbReference type="InterPro" id="IPR036291">
    <property type="entry name" value="NAD(P)-bd_dom_sf"/>
</dbReference>
<gene>
    <name evidence="6" type="ORF">UFOPK2399_02025</name>
</gene>
<protein>
    <submittedName>
        <fullName evidence="6">Unannotated protein</fullName>
    </submittedName>
</protein>
<name>A0A6J6QLG5_9ZZZZ</name>
<dbReference type="SUPFAM" id="SSF52283">
    <property type="entry name" value="Formate/glycerate dehydrogenase catalytic domain-like"/>
    <property type="match status" value="1"/>
</dbReference>